<evidence type="ECO:0000313" key="2">
    <source>
        <dbReference type="Proteomes" id="UP000054018"/>
    </source>
</evidence>
<accession>A0A0C9ZBG3</accession>
<dbReference type="Gene3D" id="3.40.50.1000">
    <property type="entry name" value="HAD superfamily/HAD-like"/>
    <property type="match status" value="1"/>
</dbReference>
<dbReference type="InterPro" id="IPR023214">
    <property type="entry name" value="HAD_sf"/>
</dbReference>
<evidence type="ECO:0000313" key="1">
    <source>
        <dbReference type="EMBL" id="KIK26566.1"/>
    </source>
</evidence>
<dbReference type="OrthoDB" id="10248475at2759"/>
<gene>
    <name evidence="1" type="ORF">PISMIDRAFT_675954</name>
</gene>
<dbReference type="AlphaFoldDB" id="A0A0C9ZBG3"/>
<keyword evidence="2" id="KW-1185">Reference proteome</keyword>
<dbReference type="HOGENOM" id="CLU_070652_0_0_1"/>
<dbReference type="Proteomes" id="UP000054018">
    <property type="component" value="Unassembled WGS sequence"/>
</dbReference>
<protein>
    <submittedName>
        <fullName evidence="1">Uncharacterized protein</fullName>
    </submittedName>
</protein>
<dbReference type="InterPro" id="IPR036412">
    <property type="entry name" value="HAD-like_sf"/>
</dbReference>
<reference evidence="2" key="2">
    <citation type="submission" date="2015-01" db="EMBL/GenBank/DDBJ databases">
        <title>Evolutionary Origins and Diversification of the Mycorrhizal Mutualists.</title>
        <authorList>
            <consortium name="DOE Joint Genome Institute"/>
            <consortium name="Mycorrhizal Genomics Consortium"/>
            <person name="Kohler A."/>
            <person name="Kuo A."/>
            <person name="Nagy L.G."/>
            <person name="Floudas D."/>
            <person name="Copeland A."/>
            <person name="Barry K.W."/>
            <person name="Cichocki N."/>
            <person name="Veneault-Fourrey C."/>
            <person name="LaButti K."/>
            <person name="Lindquist E.A."/>
            <person name="Lipzen A."/>
            <person name="Lundell T."/>
            <person name="Morin E."/>
            <person name="Murat C."/>
            <person name="Riley R."/>
            <person name="Ohm R."/>
            <person name="Sun H."/>
            <person name="Tunlid A."/>
            <person name="Henrissat B."/>
            <person name="Grigoriev I.V."/>
            <person name="Hibbett D.S."/>
            <person name="Martin F."/>
        </authorList>
    </citation>
    <scope>NUCLEOTIDE SEQUENCE [LARGE SCALE GENOMIC DNA]</scope>
    <source>
        <strain evidence="2">441</strain>
    </source>
</reference>
<dbReference type="SUPFAM" id="SSF56784">
    <property type="entry name" value="HAD-like"/>
    <property type="match status" value="1"/>
</dbReference>
<dbReference type="PANTHER" id="PTHR35134">
    <property type="entry name" value="NUCLEOTIDASE YQFW-RELATED"/>
    <property type="match status" value="1"/>
</dbReference>
<reference evidence="1 2" key="1">
    <citation type="submission" date="2014-04" db="EMBL/GenBank/DDBJ databases">
        <authorList>
            <consortium name="DOE Joint Genome Institute"/>
            <person name="Kuo A."/>
            <person name="Kohler A."/>
            <person name="Costa M.D."/>
            <person name="Nagy L.G."/>
            <person name="Floudas D."/>
            <person name="Copeland A."/>
            <person name="Barry K.W."/>
            <person name="Cichocki N."/>
            <person name="Veneault-Fourrey C."/>
            <person name="LaButti K."/>
            <person name="Lindquist E.A."/>
            <person name="Lipzen A."/>
            <person name="Lundell T."/>
            <person name="Morin E."/>
            <person name="Murat C."/>
            <person name="Sun H."/>
            <person name="Tunlid A."/>
            <person name="Henrissat B."/>
            <person name="Grigoriev I.V."/>
            <person name="Hibbett D.S."/>
            <person name="Martin F."/>
            <person name="Nordberg H.P."/>
            <person name="Cantor M.N."/>
            <person name="Hua S.X."/>
        </authorList>
    </citation>
    <scope>NUCLEOTIDE SEQUENCE [LARGE SCALE GENOMIC DNA]</scope>
    <source>
        <strain evidence="1 2">441</strain>
    </source>
</reference>
<dbReference type="InterPro" id="IPR052419">
    <property type="entry name" value="5_3-deoxyribonucleotidase-like"/>
</dbReference>
<proteinExistence type="predicted"/>
<sequence length="305" mass="34770">MSLREPARSEDAPGDANAVPITTNLRFIVDEGPILAVDMDDVLSQTNLTICKWHNDNYGASGEMNFSNFYYYYYWKNPFWGSPRVTHCKVREFYQTNWIEHVPPISGAKEGVAALRQMGYRLVIVTARNKEVEHASWKWVNRHFGDAFECIICTGQFANAQKAVLDGTYEDLVANKGRAVTTKLSKAQVCVDIHARLLIDDSVENAMACVQHVVESGGGVAPPHVLLFGSYEWNKRLSRRSEERDDMVYARRIEVEGDDQFLERDVIQCEEELRKADSNKIRVKRVQDWNEVIAHVEAERAAGRL</sequence>
<dbReference type="STRING" id="765257.A0A0C9ZBG3"/>
<dbReference type="EMBL" id="KN833701">
    <property type="protein sequence ID" value="KIK26566.1"/>
    <property type="molecule type" value="Genomic_DNA"/>
</dbReference>
<dbReference type="PANTHER" id="PTHR35134:SF2">
    <property type="entry name" value="NUCLEOTIDASE YQFW-RELATED"/>
    <property type="match status" value="1"/>
</dbReference>
<name>A0A0C9ZBG3_9AGAM</name>
<organism evidence="1 2">
    <name type="scientific">Pisolithus microcarpus 441</name>
    <dbReference type="NCBI Taxonomy" id="765257"/>
    <lineage>
        <taxon>Eukaryota</taxon>
        <taxon>Fungi</taxon>
        <taxon>Dikarya</taxon>
        <taxon>Basidiomycota</taxon>
        <taxon>Agaricomycotina</taxon>
        <taxon>Agaricomycetes</taxon>
        <taxon>Agaricomycetidae</taxon>
        <taxon>Boletales</taxon>
        <taxon>Sclerodermatineae</taxon>
        <taxon>Pisolithaceae</taxon>
        <taxon>Pisolithus</taxon>
    </lineage>
</organism>